<evidence type="ECO:0000256" key="1">
    <source>
        <dbReference type="SAM" id="MobiDB-lite"/>
    </source>
</evidence>
<evidence type="ECO:0000313" key="3">
    <source>
        <dbReference type="EMBL" id="MBB5060240.1"/>
    </source>
</evidence>
<feature type="region of interest" description="Disordered" evidence="1">
    <location>
        <begin position="176"/>
        <end position="196"/>
    </location>
</feature>
<comment type="caution">
    <text evidence="3">The sequence shown here is derived from an EMBL/GenBank/DDBJ whole genome shotgun (WGS) entry which is preliminary data.</text>
</comment>
<sequence>MILASISNFAVDISLLADQDVQIPQNGGDGKLMLIFMGIAAISLLVLALLAVGALVAFVVAGIKAKRSFGETVREVKGRAYPLIEKSTGLVSDLAPVIKSVAGKADALITNLTPTIKGIAEKTHVLIEEVSPKVGDITDDLHKISSSAKRAAAQGLAMMGKFRNFWKGITTMLGRDRASSSSTTAPSVPPRRQHQL</sequence>
<accession>A0A7W7ZHW7</accession>
<dbReference type="AlphaFoldDB" id="A0A7W7ZHW7"/>
<keyword evidence="4" id="KW-1185">Reference proteome</keyword>
<evidence type="ECO:0000313" key="4">
    <source>
        <dbReference type="Proteomes" id="UP000540989"/>
    </source>
</evidence>
<evidence type="ECO:0000256" key="2">
    <source>
        <dbReference type="SAM" id="Phobius"/>
    </source>
</evidence>
<feature type="transmembrane region" description="Helical" evidence="2">
    <location>
        <begin position="34"/>
        <end position="61"/>
    </location>
</feature>
<reference evidence="3 4" key="1">
    <citation type="submission" date="2020-08" db="EMBL/GenBank/DDBJ databases">
        <title>Genomic Encyclopedia of Type Strains, Phase IV (KMG-V): Genome sequencing to study the core and pangenomes of soil and plant-associated prokaryotes.</title>
        <authorList>
            <person name="Whitman W."/>
        </authorList>
    </citation>
    <scope>NUCLEOTIDE SEQUENCE [LARGE SCALE GENOMIC DNA]</scope>
    <source>
        <strain evidence="3 4">M8UP14</strain>
    </source>
</reference>
<proteinExistence type="predicted"/>
<dbReference type="EMBL" id="JACHIP010000010">
    <property type="protein sequence ID" value="MBB5060240.1"/>
    <property type="molecule type" value="Genomic_DNA"/>
</dbReference>
<name>A0A7W7ZHW7_9BACT</name>
<keyword evidence="2" id="KW-1133">Transmembrane helix</keyword>
<protein>
    <submittedName>
        <fullName evidence="3">Uncharacterized protein YoxC</fullName>
    </submittedName>
</protein>
<organism evidence="3 4">
    <name type="scientific">Granulicella aggregans</name>
    <dbReference type="NCBI Taxonomy" id="474949"/>
    <lineage>
        <taxon>Bacteria</taxon>
        <taxon>Pseudomonadati</taxon>
        <taxon>Acidobacteriota</taxon>
        <taxon>Terriglobia</taxon>
        <taxon>Terriglobales</taxon>
        <taxon>Acidobacteriaceae</taxon>
        <taxon>Granulicella</taxon>
    </lineage>
</organism>
<dbReference type="RefSeq" id="WP_184222398.1">
    <property type="nucleotide sequence ID" value="NZ_JACHIP010000010.1"/>
</dbReference>
<gene>
    <name evidence="3" type="ORF">HDF16_004976</name>
</gene>
<dbReference type="Proteomes" id="UP000540989">
    <property type="component" value="Unassembled WGS sequence"/>
</dbReference>
<keyword evidence="2" id="KW-0812">Transmembrane</keyword>
<keyword evidence="2" id="KW-0472">Membrane</keyword>